<dbReference type="AlphaFoldDB" id="A0A6A6NK50"/>
<keyword evidence="3" id="KW-1185">Reference proteome</keyword>
<reference evidence="2 3" key="1">
    <citation type="journal article" date="2020" name="Mol. Plant">
        <title>The Chromosome-Based Rubber Tree Genome Provides New Insights into Spurge Genome Evolution and Rubber Biosynthesis.</title>
        <authorList>
            <person name="Liu J."/>
            <person name="Shi C."/>
            <person name="Shi C.C."/>
            <person name="Li W."/>
            <person name="Zhang Q.J."/>
            <person name="Zhang Y."/>
            <person name="Li K."/>
            <person name="Lu H.F."/>
            <person name="Shi C."/>
            <person name="Zhu S.T."/>
            <person name="Xiao Z.Y."/>
            <person name="Nan H."/>
            <person name="Yue Y."/>
            <person name="Zhu X.G."/>
            <person name="Wu Y."/>
            <person name="Hong X.N."/>
            <person name="Fan G.Y."/>
            <person name="Tong Y."/>
            <person name="Zhang D."/>
            <person name="Mao C.L."/>
            <person name="Liu Y.L."/>
            <person name="Hao S.J."/>
            <person name="Liu W.Q."/>
            <person name="Lv M.Q."/>
            <person name="Zhang H.B."/>
            <person name="Liu Y."/>
            <person name="Hu-Tang G.R."/>
            <person name="Wang J.P."/>
            <person name="Wang J.H."/>
            <person name="Sun Y.H."/>
            <person name="Ni S.B."/>
            <person name="Chen W.B."/>
            <person name="Zhang X.C."/>
            <person name="Jiao Y.N."/>
            <person name="Eichler E.E."/>
            <person name="Li G.H."/>
            <person name="Liu X."/>
            <person name="Gao L.Z."/>
        </authorList>
    </citation>
    <scope>NUCLEOTIDE SEQUENCE [LARGE SCALE GENOMIC DNA]</scope>
    <source>
        <strain evidence="3">cv. GT1</strain>
        <tissue evidence="2">Leaf</tissue>
    </source>
</reference>
<gene>
    <name evidence="2" type="ORF">GH714_025864</name>
</gene>
<protein>
    <submittedName>
        <fullName evidence="2">Uncharacterized protein</fullName>
    </submittedName>
</protein>
<name>A0A6A6NK50_HEVBR</name>
<organism evidence="2 3">
    <name type="scientific">Hevea brasiliensis</name>
    <name type="common">Para rubber tree</name>
    <name type="synonym">Siphonia brasiliensis</name>
    <dbReference type="NCBI Taxonomy" id="3981"/>
    <lineage>
        <taxon>Eukaryota</taxon>
        <taxon>Viridiplantae</taxon>
        <taxon>Streptophyta</taxon>
        <taxon>Embryophyta</taxon>
        <taxon>Tracheophyta</taxon>
        <taxon>Spermatophyta</taxon>
        <taxon>Magnoliopsida</taxon>
        <taxon>eudicotyledons</taxon>
        <taxon>Gunneridae</taxon>
        <taxon>Pentapetalae</taxon>
        <taxon>rosids</taxon>
        <taxon>fabids</taxon>
        <taxon>Malpighiales</taxon>
        <taxon>Euphorbiaceae</taxon>
        <taxon>Crotonoideae</taxon>
        <taxon>Micrandreae</taxon>
        <taxon>Hevea</taxon>
    </lineage>
</organism>
<proteinExistence type="predicted"/>
<dbReference type="EMBL" id="JAAGAX010000001">
    <property type="protein sequence ID" value="KAF2325263.1"/>
    <property type="molecule type" value="Genomic_DNA"/>
</dbReference>
<evidence type="ECO:0000313" key="2">
    <source>
        <dbReference type="EMBL" id="KAF2325263.1"/>
    </source>
</evidence>
<keyword evidence="1" id="KW-0853">WD repeat</keyword>
<sequence>MNWNWISRDFGRSSVHPVLKRLVETHIFSFVVGGAFITDVEKLKISSKTRSLDVENVLRFFSEVTKDGISPGSNLSTAMEVLVSGPIDKQSFLDSGILCYLIHILNVPLSPEVKQRQKATNYEVPLLLGKDHGDVGHARWLDVVAIGSLTIFSRYKEGLVPLRSIQLHRHAMQVDALEF</sequence>
<dbReference type="PANTHER" id="PTHR46108">
    <property type="entry name" value="BLUE CHEESE"/>
    <property type="match status" value="1"/>
</dbReference>
<dbReference type="Proteomes" id="UP000467840">
    <property type="component" value="Chromosome 5"/>
</dbReference>
<evidence type="ECO:0000256" key="1">
    <source>
        <dbReference type="ARBA" id="ARBA00022574"/>
    </source>
</evidence>
<accession>A0A6A6NK50</accession>
<evidence type="ECO:0000313" key="3">
    <source>
        <dbReference type="Proteomes" id="UP000467840"/>
    </source>
</evidence>
<comment type="caution">
    <text evidence="2">The sequence shown here is derived from an EMBL/GenBank/DDBJ whole genome shotgun (WGS) entry which is preliminary data.</text>
</comment>
<dbReference type="PANTHER" id="PTHR46108:SF4">
    <property type="entry name" value="BLUE CHEESE"/>
    <property type="match status" value="1"/>
</dbReference>
<dbReference type="InterPro" id="IPR051944">
    <property type="entry name" value="BEACH_domain_protein"/>
</dbReference>